<dbReference type="GO" id="GO:0005886">
    <property type="term" value="C:plasma membrane"/>
    <property type="evidence" value="ECO:0007669"/>
    <property type="project" value="TreeGrafter"/>
</dbReference>
<protein>
    <recommendedName>
        <fullName evidence="8">Tetraspanin</fullName>
    </recommendedName>
</protein>
<dbReference type="InterPro" id="IPR008952">
    <property type="entry name" value="Tetraspanin_EC2_sf"/>
</dbReference>
<sequence length="415" mass="45537">MKSSDLNIGKAVLVCCNLVFLLSGLALVILGAMLLTDVQRVLLSRLLGSTHMPSHPLFYYIALGMMGIGLLVCTAGVLGFWAACLHSHCLLAVFLMFLVMLLLGESSLVVLAIVCPEYLGITVSVTRLAESLQKRYGVPGKDQFTAAVDLAQTVFQCCGMSGSIDYDVSWWRLRDLGQPDLFLPLSCCVLSNHPEDSKAFLDPHPANLTACQSLDQGLYQSTRHTEGCFIQLEAWFRYHTTLFMAVGCGLVLVELSVLLSAILNTSRSIPNEESDTIYQEVEFIRSTPASSSLPHGNFNERSSAGKGRFASGIPSRIDSYSSRLRRESGATMSQLAAGSVTRSTFGRSGTYTLKCNLNPLALAAEQRNKRKCIYEKNTGISTLPGKWIPPQNRFNVTQQPLELAERKDSINSMMW</sequence>
<name>A0AAD7ZMG1_DIPPU</name>
<dbReference type="PANTHER" id="PTHR19282:SF428">
    <property type="entry name" value="TETRASPANIN 68C, ISOFORM A"/>
    <property type="match status" value="1"/>
</dbReference>
<dbReference type="PRINTS" id="PR00259">
    <property type="entry name" value="TMFOUR"/>
</dbReference>
<keyword evidence="4 5" id="KW-0472">Membrane</keyword>
<reference evidence="6" key="1">
    <citation type="journal article" date="2023" name="IScience">
        <title>Live-bearing cockroach genome reveals convergent evolutionary mechanisms linked to viviparity in insects and beyond.</title>
        <authorList>
            <person name="Fouks B."/>
            <person name="Harrison M.C."/>
            <person name="Mikhailova A.A."/>
            <person name="Marchal E."/>
            <person name="English S."/>
            <person name="Carruthers M."/>
            <person name="Jennings E.C."/>
            <person name="Chiamaka E.L."/>
            <person name="Frigard R.A."/>
            <person name="Pippel M."/>
            <person name="Attardo G.M."/>
            <person name="Benoit J.B."/>
            <person name="Bornberg-Bauer E."/>
            <person name="Tobe S.S."/>
        </authorList>
    </citation>
    <scope>NUCLEOTIDE SEQUENCE</scope>
    <source>
        <strain evidence="6">Stay&amp;Tobe</strain>
    </source>
</reference>
<evidence type="ECO:0000313" key="7">
    <source>
        <dbReference type="Proteomes" id="UP001233999"/>
    </source>
</evidence>
<evidence type="ECO:0000256" key="2">
    <source>
        <dbReference type="ARBA" id="ARBA00022692"/>
    </source>
</evidence>
<dbReference type="Proteomes" id="UP001233999">
    <property type="component" value="Unassembled WGS sequence"/>
</dbReference>
<dbReference type="Gene3D" id="1.10.1450.10">
    <property type="entry name" value="Tetraspanin"/>
    <property type="match status" value="1"/>
</dbReference>
<feature type="transmembrane region" description="Helical" evidence="5">
    <location>
        <begin position="90"/>
        <end position="114"/>
    </location>
</feature>
<dbReference type="AlphaFoldDB" id="A0AAD7ZMG1"/>
<evidence type="ECO:0008006" key="8">
    <source>
        <dbReference type="Google" id="ProtNLM"/>
    </source>
</evidence>
<keyword evidence="3 5" id="KW-1133">Transmembrane helix</keyword>
<evidence type="ECO:0000256" key="4">
    <source>
        <dbReference type="ARBA" id="ARBA00023136"/>
    </source>
</evidence>
<dbReference type="Pfam" id="PF00335">
    <property type="entry name" value="Tetraspanin"/>
    <property type="match status" value="1"/>
</dbReference>
<accession>A0AAD7ZMG1</accession>
<evidence type="ECO:0000313" key="6">
    <source>
        <dbReference type="EMBL" id="KAJ9583056.1"/>
    </source>
</evidence>
<dbReference type="SUPFAM" id="SSF48652">
    <property type="entry name" value="Tetraspanin"/>
    <property type="match status" value="1"/>
</dbReference>
<proteinExistence type="predicted"/>
<evidence type="ECO:0000256" key="5">
    <source>
        <dbReference type="SAM" id="Phobius"/>
    </source>
</evidence>
<reference evidence="6" key="2">
    <citation type="submission" date="2023-05" db="EMBL/GenBank/DDBJ databases">
        <authorList>
            <person name="Fouks B."/>
        </authorList>
    </citation>
    <scope>NUCLEOTIDE SEQUENCE</scope>
    <source>
        <strain evidence="6">Stay&amp;Tobe</strain>
        <tissue evidence="6">Testes</tissue>
    </source>
</reference>
<evidence type="ECO:0000256" key="1">
    <source>
        <dbReference type="ARBA" id="ARBA00004141"/>
    </source>
</evidence>
<feature type="transmembrane region" description="Helical" evidence="5">
    <location>
        <begin position="12"/>
        <end position="35"/>
    </location>
</feature>
<evidence type="ECO:0000256" key="3">
    <source>
        <dbReference type="ARBA" id="ARBA00022989"/>
    </source>
</evidence>
<keyword evidence="2 5" id="KW-0812">Transmembrane</keyword>
<feature type="transmembrane region" description="Helical" evidence="5">
    <location>
        <begin position="57"/>
        <end position="83"/>
    </location>
</feature>
<keyword evidence="7" id="KW-1185">Reference proteome</keyword>
<gene>
    <name evidence="6" type="ORF">L9F63_022598</name>
</gene>
<dbReference type="EMBL" id="JASPKZ010007681">
    <property type="protein sequence ID" value="KAJ9583056.1"/>
    <property type="molecule type" value="Genomic_DNA"/>
</dbReference>
<comment type="subcellular location">
    <subcellularLocation>
        <location evidence="1">Membrane</location>
        <topology evidence="1">Multi-pass membrane protein</topology>
    </subcellularLocation>
</comment>
<dbReference type="PANTHER" id="PTHR19282">
    <property type="entry name" value="TETRASPANIN"/>
    <property type="match status" value="1"/>
</dbReference>
<comment type="caution">
    <text evidence="6">The sequence shown here is derived from an EMBL/GenBank/DDBJ whole genome shotgun (WGS) entry which is preliminary data.</text>
</comment>
<dbReference type="InterPro" id="IPR018499">
    <property type="entry name" value="Tetraspanin/Peripherin"/>
</dbReference>
<organism evidence="6 7">
    <name type="scientific">Diploptera punctata</name>
    <name type="common">Pacific beetle cockroach</name>
    <dbReference type="NCBI Taxonomy" id="6984"/>
    <lineage>
        <taxon>Eukaryota</taxon>
        <taxon>Metazoa</taxon>
        <taxon>Ecdysozoa</taxon>
        <taxon>Arthropoda</taxon>
        <taxon>Hexapoda</taxon>
        <taxon>Insecta</taxon>
        <taxon>Pterygota</taxon>
        <taxon>Neoptera</taxon>
        <taxon>Polyneoptera</taxon>
        <taxon>Dictyoptera</taxon>
        <taxon>Blattodea</taxon>
        <taxon>Blaberoidea</taxon>
        <taxon>Blaberidae</taxon>
        <taxon>Diplopterinae</taxon>
        <taxon>Diploptera</taxon>
    </lineage>
</organism>